<evidence type="ECO:0000313" key="10">
    <source>
        <dbReference type="Ensembl" id="ENSSPUP00000014656.1"/>
    </source>
</evidence>
<dbReference type="Ensembl" id="ENSSPUT00000015641.1">
    <property type="protein sequence ID" value="ENSSPUP00000014656.1"/>
    <property type="gene ID" value="ENSSPUG00000011298.1"/>
</dbReference>
<gene>
    <name evidence="10" type="primary">HES2</name>
</gene>
<feature type="region of interest" description="Disordered" evidence="7">
    <location>
        <begin position="1"/>
        <end position="26"/>
    </location>
</feature>
<keyword evidence="6" id="KW-0539">Nucleus</keyword>
<dbReference type="GeneTree" id="ENSGT00940000161602"/>
<dbReference type="Pfam" id="PF07527">
    <property type="entry name" value="Hairy_orange"/>
    <property type="match status" value="1"/>
</dbReference>
<evidence type="ECO:0000256" key="7">
    <source>
        <dbReference type="SAM" id="MobiDB-lite"/>
    </source>
</evidence>
<dbReference type="SUPFAM" id="SSF47459">
    <property type="entry name" value="HLH, helix-loop-helix DNA-binding domain"/>
    <property type="match status" value="1"/>
</dbReference>
<dbReference type="GO" id="GO:0006355">
    <property type="term" value="P:regulation of DNA-templated transcription"/>
    <property type="evidence" value="ECO:0007669"/>
    <property type="project" value="InterPro"/>
</dbReference>
<keyword evidence="3" id="KW-0805">Transcription regulation</keyword>
<evidence type="ECO:0000256" key="6">
    <source>
        <dbReference type="ARBA" id="ARBA00023242"/>
    </source>
</evidence>
<dbReference type="OMA" id="GRVYKNL"/>
<proteinExistence type="predicted"/>
<dbReference type="GO" id="GO:0005634">
    <property type="term" value="C:nucleus"/>
    <property type="evidence" value="ECO:0007669"/>
    <property type="project" value="UniProtKB-SubCell"/>
</dbReference>
<dbReference type="PROSITE" id="PS51054">
    <property type="entry name" value="ORANGE"/>
    <property type="match status" value="1"/>
</dbReference>
<evidence type="ECO:0000256" key="2">
    <source>
        <dbReference type="ARBA" id="ARBA00022491"/>
    </source>
</evidence>
<dbReference type="SMART" id="SM00353">
    <property type="entry name" value="HLH"/>
    <property type="match status" value="1"/>
</dbReference>
<sequence length="210" mass="23286">MSPHSAAPETLRSYRPKLGAPKKVGEATELRKVSARLRSLSFGPPPPLLPCPLSSPSFLAPGLTVRPALFPPQALKPLMEKRRRARINESLNQLKTLILPLIGKDNSRYSKLEKADILEMTVQFLKELPAPCAPVPGKLSYREGYRACLSRLTNLLDKFNLLERDSSSHLMEHLNRSGMDMVAPLNPSRGAQEAPSPPPQVAPSCLWRPW</sequence>
<dbReference type="Pfam" id="PF00010">
    <property type="entry name" value="HLH"/>
    <property type="match status" value="1"/>
</dbReference>
<dbReference type="InterPro" id="IPR050370">
    <property type="entry name" value="HES_HEY"/>
</dbReference>
<reference evidence="10" key="1">
    <citation type="submission" date="2025-08" db="UniProtKB">
        <authorList>
            <consortium name="Ensembl"/>
        </authorList>
    </citation>
    <scope>IDENTIFICATION</scope>
</reference>
<evidence type="ECO:0000256" key="5">
    <source>
        <dbReference type="ARBA" id="ARBA00023163"/>
    </source>
</evidence>
<dbReference type="InterPro" id="IPR036638">
    <property type="entry name" value="HLH_DNA-bd_sf"/>
</dbReference>
<dbReference type="FunFam" id="4.10.280.10:FF:000009">
    <property type="entry name" value="Transcription factor HES-1"/>
    <property type="match status" value="1"/>
</dbReference>
<dbReference type="AlphaFoldDB" id="A0A8D0H539"/>
<evidence type="ECO:0000259" key="8">
    <source>
        <dbReference type="PROSITE" id="PS50888"/>
    </source>
</evidence>
<keyword evidence="2" id="KW-0678">Repressor</keyword>
<reference evidence="10" key="2">
    <citation type="submission" date="2025-09" db="UniProtKB">
        <authorList>
            <consortium name="Ensembl"/>
        </authorList>
    </citation>
    <scope>IDENTIFICATION</scope>
</reference>
<dbReference type="Proteomes" id="UP000694392">
    <property type="component" value="Unplaced"/>
</dbReference>
<evidence type="ECO:0000256" key="3">
    <source>
        <dbReference type="ARBA" id="ARBA00023015"/>
    </source>
</evidence>
<feature type="domain" description="Orange" evidence="9">
    <location>
        <begin position="141"/>
        <end position="174"/>
    </location>
</feature>
<dbReference type="Gene3D" id="4.10.280.10">
    <property type="entry name" value="Helix-loop-helix DNA-binding domain"/>
    <property type="match status" value="1"/>
</dbReference>
<keyword evidence="5" id="KW-0804">Transcription</keyword>
<evidence type="ECO:0000313" key="11">
    <source>
        <dbReference type="Proteomes" id="UP000694392"/>
    </source>
</evidence>
<evidence type="ECO:0000259" key="9">
    <source>
        <dbReference type="PROSITE" id="PS51054"/>
    </source>
</evidence>
<protein>
    <submittedName>
        <fullName evidence="10">Hes family bHLH transcription factor 2</fullName>
    </submittedName>
</protein>
<dbReference type="InterPro" id="IPR011598">
    <property type="entry name" value="bHLH_dom"/>
</dbReference>
<comment type="subcellular location">
    <subcellularLocation>
        <location evidence="1">Nucleus</location>
    </subcellularLocation>
</comment>
<dbReference type="InterPro" id="IPR003650">
    <property type="entry name" value="Orange_dom"/>
</dbReference>
<organism evidence="10 11">
    <name type="scientific">Sphenodon punctatus</name>
    <name type="common">Tuatara</name>
    <name type="synonym">Hatteria punctata</name>
    <dbReference type="NCBI Taxonomy" id="8508"/>
    <lineage>
        <taxon>Eukaryota</taxon>
        <taxon>Metazoa</taxon>
        <taxon>Chordata</taxon>
        <taxon>Craniata</taxon>
        <taxon>Vertebrata</taxon>
        <taxon>Euteleostomi</taxon>
        <taxon>Lepidosauria</taxon>
        <taxon>Sphenodontia</taxon>
        <taxon>Sphenodontidae</taxon>
        <taxon>Sphenodon</taxon>
    </lineage>
</organism>
<dbReference type="GO" id="GO:1990837">
    <property type="term" value="F:sequence-specific double-stranded DNA binding"/>
    <property type="evidence" value="ECO:0007669"/>
    <property type="project" value="Ensembl"/>
</dbReference>
<evidence type="ECO:0000256" key="1">
    <source>
        <dbReference type="ARBA" id="ARBA00004123"/>
    </source>
</evidence>
<keyword evidence="11" id="KW-1185">Reference proteome</keyword>
<dbReference type="PROSITE" id="PS50888">
    <property type="entry name" value="BHLH"/>
    <property type="match status" value="1"/>
</dbReference>
<dbReference type="PANTHER" id="PTHR10985">
    <property type="entry name" value="BASIC HELIX-LOOP-HELIX TRANSCRIPTION FACTOR, HES-RELATED"/>
    <property type="match status" value="1"/>
</dbReference>
<evidence type="ECO:0000256" key="4">
    <source>
        <dbReference type="ARBA" id="ARBA00023125"/>
    </source>
</evidence>
<feature type="domain" description="BHLH" evidence="8">
    <location>
        <begin position="71"/>
        <end position="128"/>
    </location>
</feature>
<feature type="region of interest" description="Disordered" evidence="7">
    <location>
        <begin position="184"/>
        <end position="203"/>
    </location>
</feature>
<keyword evidence="4" id="KW-0238">DNA-binding</keyword>
<dbReference type="GO" id="GO:0046983">
    <property type="term" value="F:protein dimerization activity"/>
    <property type="evidence" value="ECO:0007669"/>
    <property type="project" value="InterPro"/>
</dbReference>
<name>A0A8D0H539_SPHPU</name>
<accession>A0A8D0H539</accession>